<dbReference type="EMBL" id="FYEK01000022">
    <property type="protein sequence ID" value="SNB62268.1"/>
    <property type="molecule type" value="Genomic_DNA"/>
</dbReference>
<dbReference type="PANTHER" id="PTHR13693">
    <property type="entry name" value="CLASS II AMINOTRANSFERASE/8-AMINO-7-OXONONANOATE SYNTHASE"/>
    <property type="match status" value="1"/>
</dbReference>
<dbReference type="Gene3D" id="3.90.1150.10">
    <property type="entry name" value="Aspartate Aminotransferase, domain 1"/>
    <property type="match status" value="1"/>
</dbReference>
<comment type="similarity">
    <text evidence="4">Belongs to the class-II pyridoxal-phosphate-dependent aminotransferase family.</text>
</comment>
<evidence type="ECO:0000259" key="5">
    <source>
        <dbReference type="Pfam" id="PF00155"/>
    </source>
</evidence>
<gene>
    <name evidence="6" type="ORF">SAMN02746019_00004780</name>
</gene>
<evidence type="ECO:0000313" key="6">
    <source>
        <dbReference type="EMBL" id="SNB62268.1"/>
    </source>
</evidence>
<dbReference type="RefSeq" id="WP_088570751.1">
    <property type="nucleotide sequence ID" value="NZ_FYEK01000022.1"/>
</dbReference>
<proteinExistence type="inferred from homology"/>
<protein>
    <submittedName>
        <fullName evidence="6">8-amino-7-oxononanoate synthase</fullName>
    </submittedName>
</protein>
<evidence type="ECO:0000256" key="2">
    <source>
        <dbReference type="ARBA" id="ARBA00022679"/>
    </source>
</evidence>
<dbReference type="GO" id="GO:0016740">
    <property type="term" value="F:transferase activity"/>
    <property type="evidence" value="ECO:0007669"/>
    <property type="project" value="UniProtKB-KW"/>
</dbReference>
<comment type="cofactor">
    <cofactor evidence="1 4">
        <name>pyridoxal 5'-phosphate</name>
        <dbReference type="ChEBI" id="CHEBI:597326"/>
    </cofactor>
</comment>
<dbReference type="InParanoid" id="A0A212QRR0"/>
<sequence>MDIFAKCYGFTTAKEAMAAGFYPYFIPLEENEGTEVIYQGRRILMFGSNNYLGLTTHPKVKEAAIEALKRYGTSCTGSRFLNGTLRLHRELEERLAAFVGKEAALVFSTGYQTNLGTISALVGRGDYVILDKEDHASIVDGARMSMGVTKRFSHNDMAALERLLAALPPEAGKLVVVDGVYSMGGDIAPLPQLVEICRKHGARLMVDDAHSLGVLGPNGRGTAAHFGLTDQVDLIMGTFSKSFASIGGFIAGDEAVIHYIQHHARSLIFSASLPAPNVAAVLAALEIMLEEPERVQRVNEIGARMRYELRRLGFDIGPSQTPIVPIIIGDDIKTALAWKALFENGVYVNCVVGPAVPPGKQLLRTSYMATHTDEQLERGLEIFERVGRMLGLINPSTAHAEEPAPSAHP</sequence>
<dbReference type="SUPFAM" id="SSF53383">
    <property type="entry name" value="PLP-dependent transferases"/>
    <property type="match status" value="1"/>
</dbReference>
<dbReference type="OrthoDB" id="9807157at2"/>
<evidence type="ECO:0000256" key="4">
    <source>
        <dbReference type="RuleBase" id="RU003693"/>
    </source>
</evidence>
<evidence type="ECO:0000256" key="1">
    <source>
        <dbReference type="ARBA" id="ARBA00001933"/>
    </source>
</evidence>
<dbReference type="InterPro" id="IPR015424">
    <property type="entry name" value="PyrdxlP-dep_Trfase"/>
</dbReference>
<keyword evidence="7" id="KW-1185">Reference proteome</keyword>
<dbReference type="Pfam" id="PF00155">
    <property type="entry name" value="Aminotran_1_2"/>
    <property type="match status" value="1"/>
</dbReference>
<keyword evidence="3 4" id="KW-0663">Pyridoxal phosphate</keyword>
<dbReference type="InterPro" id="IPR001917">
    <property type="entry name" value="Aminotrans_II_pyridoxalP_BS"/>
</dbReference>
<organism evidence="6 7">
    <name type="scientific">Thermoflexus hugenholtzii JAD2</name>
    <dbReference type="NCBI Taxonomy" id="877466"/>
    <lineage>
        <taxon>Bacteria</taxon>
        <taxon>Bacillati</taxon>
        <taxon>Chloroflexota</taxon>
        <taxon>Thermoflexia</taxon>
        <taxon>Thermoflexales</taxon>
        <taxon>Thermoflexaceae</taxon>
        <taxon>Thermoflexus</taxon>
    </lineage>
</organism>
<dbReference type="InterPro" id="IPR004839">
    <property type="entry name" value="Aminotransferase_I/II_large"/>
</dbReference>
<name>A0A212QRR0_9CHLR</name>
<dbReference type="InterPro" id="IPR015422">
    <property type="entry name" value="PyrdxlP-dep_Trfase_small"/>
</dbReference>
<feature type="domain" description="Aminotransferase class I/classII large" evidence="5">
    <location>
        <begin position="43"/>
        <end position="381"/>
    </location>
</feature>
<dbReference type="InterPro" id="IPR015421">
    <property type="entry name" value="PyrdxlP-dep_Trfase_major"/>
</dbReference>
<evidence type="ECO:0000313" key="7">
    <source>
        <dbReference type="Proteomes" id="UP000197025"/>
    </source>
</evidence>
<dbReference type="PANTHER" id="PTHR13693:SF3">
    <property type="entry name" value="LD36009P"/>
    <property type="match status" value="1"/>
</dbReference>
<dbReference type="Proteomes" id="UP000197025">
    <property type="component" value="Unassembled WGS sequence"/>
</dbReference>
<evidence type="ECO:0000256" key="3">
    <source>
        <dbReference type="ARBA" id="ARBA00022898"/>
    </source>
</evidence>
<dbReference type="AlphaFoldDB" id="A0A212QRR0"/>
<dbReference type="PROSITE" id="PS00599">
    <property type="entry name" value="AA_TRANSFER_CLASS_2"/>
    <property type="match status" value="1"/>
</dbReference>
<dbReference type="InterPro" id="IPR050087">
    <property type="entry name" value="AON_synthase_class-II"/>
</dbReference>
<dbReference type="Gene3D" id="3.40.640.10">
    <property type="entry name" value="Type I PLP-dependent aspartate aminotransferase-like (Major domain)"/>
    <property type="match status" value="1"/>
</dbReference>
<accession>A0A212QRR0</accession>
<dbReference type="CDD" id="cd06454">
    <property type="entry name" value="KBL_like"/>
    <property type="match status" value="1"/>
</dbReference>
<dbReference type="GO" id="GO:0030170">
    <property type="term" value="F:pyridoxal phosphate binding"/>
    <property type="evidence" value="ECO:0007669"/>
    <property type="project" value="InterPro"/>
</dbReference>
<keyword evidence="2" id="KW-0808">Transferase</keyword>
<reference evidence="7" key="1">
    <citation type="submission" date="2017-06" db="EMBL/GenBank/DDBJ databases">
        <authorList>
            <person name="Varghese N."/>
            <person name="Submissions S."/>
        </authorList>
    </citation>
    <scope>NUCLEOTIDE SEQUENCE [LARGE SCALE GENOMIC DNA]</scope>
    <source>
        <strain evidence="7">JAD2</strain>
    </source>
</reference>